<dbReference type="AlphaFoldDB" id="A0A2S9XLI4"/>
<proteinExistence type="predicted"/>
<dbReference type="Proteomes" id="UP000238823">
    <property type="component" value="Unassembled WGS sequence"/>
</dbReference>
<reference evidence="1 2" key="1">
    <citation type="submission" date="2018-03" db="EMBL/GenBank/DDBJ databases">
        <title>Draft Genome Sequences of the Obligatory Marine Myxobacteria Enhygromyxa salina SWB007.</title>
        <authorList>
            <person name="Poehlein A."/>
            <person name="Moghaddam J.A."/>
            <person name="Harms H."/>
            <person name="Alanjari M."/>
            <person name="Koenig G.M."/>
            <person name="Daniel R."/>
            <person name="Schaeberle T.F."/>
        </authorList>
    </citation>
    <scope>NUCLEOTIDE SEQUENCE [LARGE SCALE GENOMIC DNA]</scope>
    <source>
        <strain evidence="1 2">SWB007</strain>
    </source>
</reference>
<accession>A0A2S9XLI4</accession>
<gene>
    <name evidence="1" type="ORF">ENSA7_81430</name>
</gene>
<dbReference type="EMBL" id="PVNL01000147">
    <property type="protein sequence ID" value="PRP93715.1"/>
    <property type="molecule type" value="Genomic_DNA"/>
</dbReference>
<comment type="caution">
    <text evidence="1">The sequence shown here is derived from an EMBL/GenBank/DDBJ whole genome shotgun (WGS) entry which is preliminary data.</text>
</comment>
<evidence type="ECO:0008006" key="3">
    <source>
        <dbReference type="Google" id="ProtNLM"/>
    </source>
</evidence>
<dbReference type="RefSeq" id="WP_244924078.1">
    <property type="nucleotide sequence ID" value="NZ_PVNL01000147.1"/>
</dbReference>
<evidence type="ECO:0000313" key="2">
    <source>
        <dbReference type="Proteomes" id="UP000238823"/>
    </source>
</evidence>
<protein>
    <recommendedName>
        <fullName evidence="3">Tox-PAAR-like domain-containing protein</fullName>
    </recommendedName>
</protein>
<organism evidence="1 2">
    <name type="scientific">Enhygromyxa salina</name>
    <dbReference type="NCBI Taxonomy" id="215803"/>
    <lineage>
        <taxon>Bacteria</taxon>
        <taxon>Pseudomonadati</taxon>
        <taxon>Myxococcota</taxon>
        <taxon>Polyangia</taxon>
        <taxon>Nannocystales</taxon>
        <taxon>Nannocystaceae</taxon>
        <taxon>Enhygromyxa</taxon>
    </lineage>
</organism>
<sequence length="288" mass="30394">MNVKIEGKNVQFLSDPMLNNCGPSGSPPNSATLMGVIQDSGMVTAVEAGQCPICEDDHGELKESPQTKTDAGVLAGNFQARVQAVNDAGAVMQPPVKVRVNTMLGVVECACGKKYADQSAATTIELCKAASDSGMKHQSGVTLSYAHGREALNCAYLAKLDQVKAKIGQHLGNSTVFNAAWDKAADRAAYSDKNRSTPAAYPPGTCAAQGALLLLMDDGAIGAAMTEQWFGRGKTQATIEYLDARGGSRVVKAEKFKPGETVPPCRSCELIVPLLICNESRKTCDHKT</sequence>
<evidence type="ECO:0000313" key="1">
    <source>
        <dbReference type="EMBL" id="PRP93715.1"/>
    </source>
</evidence>
<name>A0A2S9XLI4_9BACT</name>